<reference evidence="1 2" key="1">
    <citation type="submission" date="2015-05" db="EMBL/GenBank/DDBJ databases">
        <title>A genomic and transcriptomic approach to investigate the blue pigment phenotype in Pseudomonas fluorescens.</title>
        <authorList>
            <person name="Andreani N.A."/>
            <person name="Cardazzo B."/>
        </authorList>
    </citation>
    <scope>NUCLEOTIDE SEQUENCE [LARGE SCALE GENOMIC DNA]</scope>
    <source>
        <strain evidence="1 2">Ps_40</strain>
    </source>
</reference>
<comment type="caution">
    <text evidence="1">The sequence shown here is derived from an EMBL/GenBank/DDBJ whole genome shotgun (WGS) entry which is preliminary data.</text>
</comment>
<protein>
    <recommendedName>
        <fullName evidence="3">DUF4879 domain-containing protein</fullName>
    </recommendedName>
</protein>
<dbReference type="EMBL" id="LCYC01000062">
    <property type="protein sequence ID" value="KWV71380.1"/>
    <property type="molecule type" value="Genomic_DNA"/>
</dbReference>
<gene>
    <name evidence="1" type="ORF">PFL603g_06063</name>
</gene>
<proteinExistence type="predicted"/>
<dbReference type="InterPro" id="IPR032624">
    <property type="entry name" value="DUF4879"/>
</dbReference>
<accession>A0A109KLC2</accession>
<dbReference type="Proteomes" id="UP000063434">
    <property type="component" value="Unassembled WGS sequence"/>
</dbReference>
<sequence length="167" mass="18004">MAHGLEAYCADVQQPVIDSMKKANPWSLALIASISLWLGAAPAWGATAPALSEVRVFKVESAKCSEAIQERVNTTQMCEHRGPTKVSVMEVGLGNSPMGRFNGAELNGQRTAVCQVGNISEACNGVGTLMGYIYVFDLNVQAQGWFEFTNTSINPPQNTLKAQLNIR</sequence>
<dbReference type="AlphaFoldDB" id="A0A109KLC2"/>
<organism evidence="1 2">
    <name type="scientific">Pseudomonas fluorescens</name>
    <dbReference type="NCBI Taxonomy" id="294"/>
    <lineage>
        <taxon>Bacteria</taxon>
        <taxon>Pseudomonadati</taxon>
        <taxon>Pseudomonadota</taxon>
        <taxon>Gammaproteobacteria</taxon>
        <taxon>Pseudomonadales</taxon>
        <taxon>Pseudomonadaceae</taxon>
        <taxon>Pseudomonas</taxon>
    </lineage>
</organism>
<evidence type="ECO:0008006" key="3">
    <source>
        <dbReference type="Google" id="ProtNLM"/>
    </source>
</evidence>
<evidence type="ECO:0000313" key="2">
    <source>
        <dbReference type="Proteomes" id="UP000063434"/>
    </source>
</evidence>
<dbReference type="Pfam" id="PF16219">
    <property type="entry name" value="DUF4879"/>
    <property type="match status" value="1"/>
</dbReference>
<evidence type="ECO:0000313" key="1">
    <source>
        <dbReference type="EMBL" id="KWV71380.1"/>
    </source>
</evidence>
<name>A0A109KLC2_PSEFL</name>
<dbReference type="PATRIC" id="fig|294.195.peg.6451"/>